<protein>
    <submittedName>
        <fullName evidence="1">Uncharacterized protein</fullName>
    </submittedName>
</protein>
<dbReference type="AlphaFoldDB" id="A0A7S4N1G0"/>
<proteinExistence type="predicted"/>
<gene>
    <name evidence="1" type="ORF">CPOL0286_LOCUS16264</name>
</gene>
<sequence>MHQWDGMEDPQQPWRMCLRDCLCQGKFINGRISSMIIYKGLSARTDRQAIPLPFGSRGGLLLHPSHATVDCAYGIDGATRELDDPGHPGCSEEFCDADDVVDQNGNVWCGFSGAPAMAWAPGDLKKLLETHAKSGAKWHAPGFHSGYNEVILNSARHNEQLPRAVEGFFVPKDQDPITTDLGFGILLDATKAHQAFLDEYGVTADQVPMLEFDPTNWDVPFSPYPYNWVRSG</sequence>
<evidence type="ECO:0000313" key="1">
    <source>
        <dbReference type="EMBL" id="CAE2259711.1"/>
    </source>
</evidence>
<accession>A0A7S4N1G0</accession>
<organism evidence="1">
    <name type="scientific">Prymnesium polylepis</name>
    <dbReference type="NCBI Taxonomy" id="72548"/>
    <lineage>
        <taxon>Eukaryota</taxon>
        <taxon>Haptista</taxon>
        <taxon>Haptophyta</taxon>
        <taxon>Prymnesiophyceae</taxon>
        <taxon>Prymnesiales</taxon>
        <taxon>Prymnesiaceae</taxon>
        <taxon>Prymnesium</taxon>
    </lineage>
</organism>
<name>A0A7S4N1G0_9EUKA</name>
<dbReference type="EMBL" id="HBKO01035770">
    <property type="protein sequence ID" value="CAE2259711.1"/>
    <property type="molecule type" value="Transcribed_RNA"/>
</dbReference>
<reference evidence="1" key="1">
    <citation type="submission" date="2021-01" db="EMBL/GenBank/DDBJ databases">
        <authorList>
            <person name="Corre E."/>
            <person name="Pelletier E."/>
            <person name="Niang G."/>
            <person name="Scheremetjew M."/>
            <person name="Finn R."/>
            <person name="Kale V."/>
            <person name="Holt S."/>
            <person name="Cochrane G."/>
            <person name="Meng A."/>
            <person name="Brown T."/>
            <person name="Cohen L."/>
        </authorList>
    </citation>
    <scope>NUCLEOTIDE SEQUENCE</scope>
    <source>
        <strain evidence="1">UIO037</strain>
    </source>
</reference>